<dbReference type="GO" id="GO:0016020">
    <property type="term" value="C:membrane"/>
    <property type="evidence" value="ECO:0007669"/>
    <property type="project" value="InterPro"/>
</dbReference>
<evidence type="ECO:0000259" key="2">
    <source>
        <dbReference type="Pfam" id="PF00892"/>
    </source>
</evidence>
<dbReference type="Gene3D" id="1.10.3730.20">
    <property type="match status" value="1"/>
</dbReference>
<dbReference type="EMBL" id="SJPH01000002">
    <property type="protein sequence ID" value="TWT47424.1"/>
    <property type="molecule type" value="Genomic_DNA"/>
</dbReference>
<gene>
    <name evidence="3" type="ORF">Pla111_10380</name>
</gene>
<accession>A0A5C5W9Y7</accession>
<evidence type="ECO:0000313" key="3">
    <source>
        <dbReference type="EMBL" id="TWT47424.1"/>
    </source>
</evidence>
<feature type="transmembrane region" description="Helical" evidence="1">
    <location>
        <begin position="72"/>
        <end position="91"/>
    </location>
</feature>
<evidence type="ECO:0000313" key="4">
    <source>
        <dbReference type="Proteomes" id="UP000318995"/>
    </source>
</evidence>
<feature type="transmembrane region" description="Helical" evidence="1">
    <location>
        <begin position="97"/>
        <end position="118"/>
    </location>
</feature>
<dbReference type="Pfam" id="PF00892">
    <property type="entry name" value="EamA"/>
    <property type="match status" value="1"/>
</dbReference>
<keyword evidence="4" id="KW-1185">Reference proteome</keyword>
<feature type="transmembrane region" description="Helical" evidence="1">
    <location>
        <begin position="125"/>
        <end position="142"/>
    </location>
</feature>
<keyword evidence="1" id="KW-0812">Transmembrane</keyword>
<dbReference type="InterPro" id="IPR000620">
    <property type="entry name" value="EamA_dom"/>
</dbReference>
<evidence type="ECO:0000256" key="1">
    <source>
        <dbReference type="SAM" id="Phobius"/>
    </source>
</evidence>
<dbReference type="FunFam" id="1.10.3730.20:FF:000009">
    <property type="entry name" value="EamA family transporter"/>
    <property type="match status" value="1"/>
</dbReference>
<keyword evidence="1" id="KW-0472">Membrane</keyword>
<dbReference type="SUPFAM" id="SSF103481">
    <property type="entry name" value="Multidrug resistance efflux transporter EmrE"/>
    <property type="match status" value="1"/>
</dbReference>
<comment type="caution">
    <text evidence="3">The sequence shown here is derived from an EMBL/GenBank/DDBJ whole genome shotgun (WGS) entry which is preliminary data.</text>
</comment>
<reference evidence="3 4" key="1">
    <citation type="submission" date="2019-02" db="EMBL/GenBank/DDBJ databases">
        <title>Deep-cultivation of Planctomycetes and their phenomic and genomic characterization uncovers novel biology.</title>
        <authorList>
            <person name="Wiegand S."/>
            <person name="Jogler M."/>
            <person name="Boedeker C."/>
            <person name="Pinto D."/>
            <person name="Vollmers J."/>
            <person name="Rivas-Marin E."/>
            <person name="Kohn T."/>
            <person name="Peeters S.H."/>
            <person name="Heuer A."/>
            <person name="Rast P."/>
            <person name="Oberbeckmann S."/>
            <person name="Bunk B."/>
            <person name="Jeske O."/>
            <person name="Meyerdierks A."/>
            <person name="Storesund J.E."/>
            <person name="Kallscheuer N."/>
            <person name="Luecker S."/>
            <person name="Lage O.M."/>
            <person name="Pohl T."/>
            <person name="Merkel B.J."/>
            <person name="Hornburger P."/>
            <person name="Mueller R.-W."/>
            <person name="Bruemmer F."/>
            <person name="Labrenz M."/>
            <person name="Spormann A.M."/>
            <person name="Op Den Camp H."/>
            <person name="Overmann J."/>
            <person name="Amann R."/>
            <person name="Jetten M.S.M."/>
            <person name="Mascher T."/>
            <person name="Medema M.H."/>
            <person name="Devos D.P."/>
            <person name="Kaster A.-K."/>
            <person name="Ovreas L."/>
            <person name="Rohde M."/>
            <person name="Galperin M.Y."/>
            <person name="Jogler C."/>
        </authorList>
    </citation>
    <scope>NUCLEOTIDE SEQUENCE [LARGE SCALE GENOMIC DNA]</scope>
    <source>
        <strain evidence="3 4">Pla111</strain>
    </source>
</reference>
<dbReference type="Proteomes" id="UP000318995">
    <property type="component" value="Unassembled WGS sequence"/>
</dbReference>
<dbReference type="RefSeq" id="WP_146572028.1">
    <property type="nucleotide sequence ID" value="NZ_SJPH01000002.1"/>
</dbReference>
<dbReference type="InterPro" id="IPR037185">
    <property type="entry name" value="EmrE-like"/>
</dbReference>
<dbReference type="OrthoDB" id="9806718at2"/>
<sequence>MESLLPAWLVWALLAAIFAAATAITAKLGLRGVDADVGTLVRTIVVLTFAATIVFARGKLPALGQLSARQTLLLTLSGMATGASWLCYFRALHSGEASRVAVIDKLSVVLVALCAALLLGEKLSATGWCGVALVAVGAYLVAR</sequence>
<proteinExistence type="predicted"/>
<keyword evidence="1" id="KW-1133">Transmembrane helix</keyword>
<feature type="transmembrane region" description="Helical" evidence="1">
    <location>
        <begin position="39"/>
        <end position="60"/>
    </location>
</feature>
<feature type="domain" description="EamA" evidence="2">
    <location>
        <begin position="8"/>
        <end position="142"/>
    </location>
</feature>
<protein>
    <submittedName>
        <fullName evidence="3">Aromatic amino acid exporter</fullName>
    </submittedName>
</protein>
<name>A0A5C5W9Y7_9BACT</name>
<organism evidence="3 4">
    <name type="scientific">Botrimarina hoheduenensis</name>
    <dbReference type="NCBI Taxonomy" id="2528000"/>
    <lineage>
        <taxon>Bacteria</taxon>
        <taxon>Pseudomonadati</taxon>
        <taxon>Planctomycetota</taxon>
        <taxon>Planctomycetia</taxon>
        <taxon>Pirellulales</taxon>
        <taxon>Lacipirellulaceae</taxon>
        <taxon>Botrimarina</taxon>
    </lineage>
</organism>
<dbReference type="AlphaFoldDB" id="A0A5C5W9Y7"/>